<sequence length="242" mass="26889">MITLTPLSVAKVLVVGGDSLVTQILEKLAKEGLDVTTLNETRPEGPCREFVERKHTPSVEYLQSFSLVISVNQVRSFELMLADARWPNLPMIITRGVANICKMRCQYGELPLSTGGTSNFVALPMNLLPWTEEKRKLVSDIADSLSLSPAFYKAGLAVVRFREENKRWPEESDAEVLRSDDAEVQKYTDQLLLGGFGSLPETISIISSLIVHDGLGMLTGEQPVNNTNIEEVIVSWVNRNKQ</sequence>
<proteinExistence type="predicted"/>
<evidence type="ECO:0000313" key="1">
    <source>
        <dbReference type="EMBL" id="OJJ44453.1"/>
    </source>
</evidence>
<dbReference type="OrthoDB" id="5729301at2759"/>
<dbReference type="AlphaFoldDB" id="A0A1L9SB99"/>
<protein>
    <submittedName>
        <fullName evidence="1">Uncharacterized protein</fullName>
    </submittedName>
</protein>
<dbReference type="GeneID" id="34613337"/>
<dbReference type="RefSeq" id="XP_022578963.1">
    <property type="nucleotide sequence ID" value="XM_022726873.1"/>
</dbReference>
<organism evidence="1 2">
    <name type="scientific">Penicilliopsis zonata CBS 506.65</name>
    <dbReference type="NCBI Taxonomy" id="1073090"/>
    <lineage>
        <taxon>Eukaryota</taxon>
        <taxon>Fungi</taxon>
        <taxon>Dikarya</taxon>
        <taxon>Ascomycota</taxon>
        <taxon>Pezizomycotina</taxon>
        <taxon>Eurotiomycetes</taxon>
        <taxon>Eurotiomycetidae</taxon>
        <taxon>Eurotiales</taxon>
        <taxon>Aspergillaceae</taxon>
        <taxon>Penicilliopsis</taxon>
    </lineage>
</organism>
<name>A0A1L9SB99_9EURO</name>
<dbReference type="VEuPathDB" id="FungiDB:ASPZODRAFT_168724"/>
<evidence type="ECO:0000313" key="2">
    <source>
        <dbReference type="Proteomes" id="UP000184188"/>
    </source>
</evidence>
<dbReference type="Proteomes" id="UP000184188">
    <property type="component" value="Unassembled WGS sequence"/>
</dbReference>
<reference evidence="2" key="1">
    <citation type="journal article" date="2017" name="Genome Biol.">
        <title>Comparative genomics reveals high biological diversity and specific adaptations in the industrially and medically important fungal genus Aspergillus.</title>
        <authorList>
            <person name="de Vries R.P."/>
            <person name="Riley R."/>
            <person name="Wiebenga A."/>
            <person name="Aguilar-Osorio G."/>
            <person name="Amillis S."/>
            <person name="Uchima C.A."/>
            <person name="Anderluh G."/>
            <person name="Asadollahi M."/>
            <person name="Askin M."/>
            <person name="Barry K."/>
            <person name="Battaglia E."/>
            <person name="Bayram O."/>
            <person name="Benocci T."/>
            <person name="Braus-Stromeyer S.A."/>
            <person name="Caldana C."/>
            <person name="Canovas D."/>
            <person name="Cerqueira G.C."/>
            <person name="Chen F."/>
            <person name="Chen W."/>
            <person name="Choi C."/>
            <person name="Clum A."/>
            <person name="Dos Santos R.A."/>
            <person name="Damasio A.R."/>
            <person name="Diallinas G."/>
            <person name="Emri T."/>
            <person name="Fekete E."/>
            <person name="Flipphi M."/>
            <person name="Freyberg S."/>
            <person name="Gallo A."/>
            <person name="Gournas C."/>
            <person name="Habgood R."/>
            <person name="Hainaut M."/>
            <person name="Harispe M.L."/>
            <person name="Henrissat B."/>
            <person name="Hilden K.S."/>
            <person name="Hope R."/>
            <person name="Hossain A."/>
            <person name="Karabika E."/>
            <person name="Karaffa L."/>
            <person name="Karanyi Z."/>
            <person name="Krasevec N."/>
            <person name="Kuo A."/>
            <person name="Kusch H."/>
            <person name="LaButti K."/>
            <person name="Lagendijk E.L."/>
            <person name="Lapidus A."/>
            <person name="Levasseur A."/>
            <person name="Lindquist E."/>
            <person name="Lipzen A."/>
            <person name="Logrieco A.F."/>
            <person name="MacCabe A."/>
            <person name="Maekelae M.R."/>
            <person name="Malavazi I."/>
            <person name="Melin P."/>
            <person name="Meyer V."/>
            <person name="Mielnichuk N."/>
            <person name="Miskei M."/>
            <person name="Molnar A.P."/>
            <person name="Mule G."/>
            <person name="Ngan C.Y."/>
            <person name="Orejas M."/>
            <person name="Orosz E."/>
            <person name="Ouedraogo J.P."/>
            <person name="Overkamp K.M."/>
            <person name="Park H.-S."/>
            <person name="Perrone G."/>
            <person name="Piumi F."/>
            <person name="Punt P.J."/>
            <person name="Ram A.F."/>
            <person name="Ramon A."/>
            <person name="Rauscher S."/>
            <person name="Record E."/>
            <person name="Riano-Pachon D.M."/>
            <person name="Robert V."/>
            <person name="Roehrig J."/>
            <person name="Ruller R."/>
            <person name="Salamov A."/>
            <person name="Salih N.S."/>
            <person name="Samson R.A."/>
            <person name="Sandor E."/>
            <person name="Sanguinetti M."/>
            <person name="Schuetze T."/>
            <person name="Sepcic K."/>
            <person name="Shelest E."/>
            <person name="Sherlock G."/>
            <person name="Sophianopoulou V."/>
            <person name="Squina F.M."/>
            <person name="Sun H."/>
            <person name="Susca A."/>
            <person name="Todd R.B."/>
            <person name="Tsang A."/>
            <person name="Unkles S.E."/>
            <person name="van de Wiele N."/>
            <person name="van Rossen-Uffink D."/>
            <person name="Oliveira J.V."/>
            <person name="Vesth T.C."/>
            <person name="Visser J."/>
            <person name="Yu J.-H."/>
            <person name="Zhou M."/>
            <person name="Andersen M.R."/>
            <person name="Archer D.B."/>
            <person name="Baker S.E."/>
            <person name="Benoit I."/>
            <person name="Brakhage A.A."/>
            <person name="Braus G.H."/>
            <person name="Fischer R."/>
            <person name="Frisvad J.C."/>
            <person name="Goldman G.H."/>
            <person name="Houbraken J."/>
            <person name="Oakley B."/>
            <person name="Pocsi I."/>
            <person name="Scazzocchio C."/>
            <person name="Seiboth B."/>
            <person name="vanKuyk P.A."/>
            <person name="Wortman J."/>
            <person name="Dyer P.S."/>
            <person name="Grigoriev I.V."/>
        </authorList>
    </citation>
    <scope>NUCLEOTIDE SEQUENCE [LARGE SCALE GENOMIC DNA]</scope>
    <source>
        <strain evidence="2">CBS 506.65</strain>
    </source>
</reference>
<accession>A0A1L9SB99</accession>
<keyword evidence="2" id="KW-1185">Reference proteome</keyword>
<dbReference type="EMBL" id="KV878348">
    <property type="protein sequence ID" value="OJJ44453.1"/>
    <property type="molecule type" value="Genomic_DNA"/>
</dbReference>
<gene>
    <name evidence="1" type="ORF">ASPZODRAFT_168724</name>
</gene>